<sequence>MAAPISNIDNEVVVISDEEVEVQTWGEDCASAVGRLADVQSLPVKVGTPFGHRAEGRVKPGAVYLTSWEAAGAGSMGQRDDRVGDVRPSTSRGAGVSLERIEEELLAYDDDVEGHVTSVQRGDTMKPRVVTGVVQGDHTGVHRRNMVAGNLPRGEEGVFVSVGLGDVREGVGDATQKGGKDICGVTNEQMKGKVDTSIQVASGARTEPVLYGLWGTHLFVGLRSKLHRGILVGN</sequence>
<dbReference type="Proteomes" id="UP001066276">
    <property type="component" value="Chromosome 5"/>
</dbReference>
<dbReference type="EMBL" id="JANPWB010000009">
    <property type="protein sequence ID" value="KAJ1154274.1"/>
    <property type="molecule type" value="Genomic_DNA"/>
</dbReference>
<feature type="region of interest" description="Disordered" evidence="1">
    <location>
        <begin position="74"/>
        <end position="95"/>
    </location>
</feature>
<keyword evidence="3" id="KW-1185">Reference proteome</keyword>
<dbReference type="AlphaFoldDB" id="A0AAV7RN91"/>
<accession>A0AAV7RN91</accession>
<proteinExistence type="predicted"/>
<organism evidence="2 3">
    <name type="scientific">Pleurodeles waltl</name>
    <name type="common">Iberian ribbed newt</name>
    <dbReference type="NCBI Taxonomy" id="8319"/>
    <lineage>
        <taxon>Eukaryota</taxon>
        <taxon>Metazoa</taxon>
        <taxon>Chordata</taxon>
        <taxon>Craniata</taxon>
        <taxon>Vertebrata</taxon>
        <taxon>Euteleostomi</taxon>
        <taxon>Amphibia</taxon>
        <taxon>Batrachia</taxon>
        <taxon>Caudata</taxon>
        <taxon>Salamandroidea</taxon>
        <taxon>Salamandridae</taxon>
        <taxon>Pleurodelinae</taxon>
        <taxon>Pleurodeles</taxon>
    </lineage>
</organism>
<evidence type="ECO:0000313" key="3">
    <source>
        <dbReference type="Proteomes" id="UP001066276"/>
    </source>
</evidence>
<comment type="caution">
    <text evidence="2">The sequence shown here is derived from an EMBL/GenBank/DDBJ whole genome shotgun (WGS) entry which is preliminary data.</text>
</comment>
<gene>
    <name evidence="2" type="ORF">NDU88_007028</name>
</gene>
<reference evidence="2" key="1">
    <citation type="journal article" date="2022" name="bioRxiv">
        <title>Sequencing and chromosome-scale assembly of the giantPleurodeles waltlgenome.</title>
        <authorList>
            <person name="Brown T."/>
            <person name="Elewa A."/>
            <person name="Iarovenko S."/>
            <person name="Subramanian E."/>
            <person name="Araus A.J."/>
            <person name="Petzold A."/>
            <person name="Susuki M."/>
            <person name="Suzuki K.-i.T."/>
            <person name="Hayashi T."/>
            <person name="Toyoda A."/>
            <person name="Oliveira C."/>
            <person name="Osipova E."/>
            <person name="Leigh N.D."/>
            <person name="Simon A."/>
            <person name="Yun M.H."/>
        </authorList>
    </citation>
    <scope>NUCLEOTIDE SEQUENCE</scope>
    <source>
        <strain evidence="2">20211129_DDA</strain>
        <tissue evidence="2">Liver</tissue>
    </source>
</reference>
<name>A0AAV7RN91_PLEWA</name>
<protein>
    <submittedName>
        <fullName evidence="2">Uncharacterized protein</fullName>
    </submittedName>
</protein>
<evidence type="ECO:0000256" key="1">
    <source>
        <dbReference type="SAM" id="MobiDB-lite"/>
    </source>
</evidence>
<evidence type="ECO:0000313" key="2">
    <source>
        <dbReference type="EMBL" id="KAJ1154274.1"/>
    </source>
</evidence>